<feature type="non-terminal residue" evidence="2">
    <location>
        <position position="1"/>
    </location>
</feature>
<dbReference type="InterPro" id="IPR012337">
    <property type="entry name" value="RNaseH-like_sf"/>
</dbReference>
<dbReference type="EMBL" id="QJKJ01010206">
    <property type="protein sequence ID" value="RDX74349.1"/>
    <property type="molecule type" value="Genomic_DNA"/>
</dbReference>
<dbReference type="GO" id="GO:0003676">
    <property type="term" value="F:nucleic acid binding"/>
    <property type="evidence" value="ECO:0007669"/>
    <property type="project" value="InterPro"/>
</dbReference>
<reference evidence="2" key="1">
    <citation type="submission" date="2018-05" db="EMBL/GenBank/DDBJ databases">
        <title>Draft genome of Mucuna pruriens seed.</title>
        <authorList>
            <person name="Nnadi N.E."/>
            <person name="Vos R."/>
            <person name="Hasami M.H."/>
            <person name="Devisetty U.K."/>
            <person name="Aguiy J.C."/>
        </authorList>
    </citation>
    <scope>NUCLEOTIDE SEQUENCE [LARGE SCALE GENOMIC DNA]</scope>
    <source>
        <strain evidence="2">JCA_2017</strain>
    </source>
</reference>
<comment type="caution">
    <text evidence="2">The sequence shown here is derived from an EMBL/GenBank/DDBJ whole genome shotgun (WGS) entry which is preliminary data.</text>
</comment>
<dbReference type="OrthoDB" id="441285at2759"/>
<evidence type="ECO:0000313" key="2">
    <source>
        <dbReference type="EMBL" id="RDX74349.1"/>
    </source>
</evidence>
<gene>
    <name evidence="2" type="primary">gag-pol</name>
    <name evidence="2" type="ORF">CR513_45920</name>
</gene>
<dbReference type="PROSITE" id="PS50994">
    <property type="entry name" value="INTEGRASE"/>
    <property type="match status" value="1"/>
</dbReference>
<dbReference type="Proteomes" id="UP000257109">
    <property type="component" value="Unassembled WGS sequence"/>
</dbReference>
<accession>A0A371F7S8</accession>
<organism evidence="2 3">
    <name type="scientific">Mucuna pruriens</name>
    <name type="common">Velvet bean</name>
    <name type="synonym">Dolichos pruriens</name>
    <dbReference type="NCBI Taxonomy" id="157652"/>
    <lineage>
        <taxon>Eukaryota</taxon>
        <taxon>Viridiplantae</taxon>
        <taxon>Streptophyta</taxon>
        <taxon>Embryophyta</taxon>
        <taxon>Tracheophyta</taxon>
        <taxon>Spermatophyta</taxon>
        <taxon>Magnoliopsida</taxon>
        <taxon>eudicotyledons</taxon>
        <taxon>Gunneridae</taxon>
        <taxon>Pentapetalae</taxon>
        <taxon>rosids</taxon>
        <taxon>fabids</taxon>
        <taxon>Fabales</taxon>
        <taxon>Fabaceae</taxon>
        <taxon>Papilionoideae</taxon>
        <taxon>50 kb inversion clade</taxon>
        <taxon>NPAAA clade</taxon>
        <taxon>indigoferoid/millettioid clade</taxon>
        <taxon>Phaseoleae</taxon>
        <taxon>Mucuna</taxon>
    </lineage>
</organism>
<dbReference type="AlphaFoldDB" id="A0A371F7S8"/>
<dbReference type="InterPro" id="IPR052160">
    <property type="entry name" value="Gypsy_RT_Integrase-like"/>
</dbReference>
<proteinExistence type="predicted"/>
<dbReference type="Pfam" id="PF00665">
    <property type="entry name" value="rve"/>
    <property type="match status" value="1"/>
</dbReference>
<name>A0A371F7S8_MUCPR</name>
<dbReference type="InterPro" id="IPR036397">
    <property type="entry name" value="RNaseH_sf"/>
</dbReference>
<evidence type="ECO:0000259" key="1">
    <source>
        <dbReference type="PROSITE" id="PS50994"/>
    </source>
</evidence>
<feature type="domain" description="Integrase catalytic" evidence="1">
    <location>
        <begin position="1"/>
        <end position="146"/>
    </location>
</feature>
<protein>
    <submittedName>
        <fullName evidence="2">Gag-pol</fullName>
    </submittedName>
</protein>
<dbReference type="InterPro" id="IPR001584">
    <property type="entry name" value="Integrase_cat-core"/>
</dbReference>
<dbReference type="PANTHER" id="PTHR47266">
    <property type="entry name" value="ENDONUCLEASE-RELATED"/>
    <property type="match status" value="1"/>
</dbReference>
<sequence length="474" mass="54394">MGPFPAFKGYSYILLAVYYVSRWIETIATKTNDAKVVVDFLKSNIFYRFGVPKALISDQGSHFCNRAMVSLLKKYGMAHRISTTYHPQTNDQAEVFNREIKQTLPKMTNPSRKDWSRLLEDALWAHRTTYWTPLGMSPYQIVFGKTCHLLVELEHKAYWAVKPCNMAYDQAREHRNFQLQELDELRLEAYENSKIYKQKVKKFHDQKILRKDFSVGQKVLLFNSRLKLIAGKLRSRWDGPLLLMCGIFSQFETESVRLHCVCLSRSATTKNPLIKLAPLPGTQSEFKLNPESVECCLSHRVIESVDIVPNFSDLNHSAPGFNGEGNKLYIVAVMYQPWCPQYPEWDGAWSYENYPSELTTVLPEFYDFADNTHHFDNRGSTTSRGRNEIAAADNQRFEGYIDGCGMCGSVGHSFNDCPILQEPPPLLRPQPIQESSLEDLMKQLAMNNIQFKKNVSATQQLVQQSNNSPSLEDL</sequence>
<evidence type="ECO:0000313" key="3">
    <source>
        <dbReference type="Proteomes" id="UP000257109"/>
    </source>
</evidence>
<feature type="non-terminal residue" evidence="2">
    <location>
        <position position="474"/>
    </location>
</feature>
<keyword evidence="3" id="KW-1185">Reference proteome</keyword>
<dbReference type="GO" id="GO:0015074">
    <property type="term" value="P:DNA integration"/>
    <property type="evidence" value="ECO:0007669"/>
    <property type="project" value="InterPro"/>
</dbReference>
<dbReference type="SUPFAM" id="SSF53098">
    <property type="entry name" value="Ribonuclease H-like"/>
    <property type="match status" value="1"/>
</dbReference>
<dbReference type="Gene3D" id="3.30.420.10">
    <property type="entry name" value="Ribonuclease H-like superfamily/Ribonuclease H"/>
    <property type="match status" value="1"/>
</dbReference>